<accession>A0AAE9J183</accession>
<dbReference type="AlphaFoldDB" id="A0AAE9J183"/>
<dbReference type="Proteomes" id="UP000829354">
    <property type="component" value="Chromosome I"/>
</dbReference>
<proteinExistence type="predicted"/>
<dbReference type="EMBL" id="CP092620">
    <property type="protein sequence ID" value="UMM10053.1"/>
    <property type="molecule type" value="Genomic_DNA"/>
</dbReference>
<feature type="region of interest" description="Disordered" evidence="1">
    <location>
        <begin position="354"/>
        <end position="410"/>
    </location>
</feature>
<organism evidence="2 3">
    <name type="scientific">Caenorhabditis briggsae</name>
    <dbReference type="NCBI Taxonomy" id="6238"/>
    <lineage>
        <taxon>Eukaryota</taxon>
        <taxon>Metazoa</taxon>
        <taxon>Ecdysozoa</taxon>
        <taxon>Nematoda</taxon>
        <taxon>Chromadorea</taxon>
        <taxon>Rhabditida</taxon>
        <taxon>Rhabditina</taxon>
        <taxon>Rhabditomorpha</taxon>
        <taxon>Rhabditoidea</taxon>
        <taxon>Rhabditidae</taxon>
        <taxon>Peloderinae</taxon>
        <taxon>Caenorhabditis</taxon>
    </lineage>
</organism>
<sequence>MSLSKLIIKKHPLRQNGHLSSTSEQSIAELFVKNYQNVNSVLLRDIIEVYIQTDTKLTASFFREMSRLKIVDVTEAIEEKTLSLKKHGNGRLIFLDGRIMTVDEKNISPKIGFFAVDGDTCTQYIVEDSKKNRIIKYQVATGIPSVDRYEDQESLTTSQFWVRSEDGTSEVVDEFHLELHYPECMFSKSAMIKHLISLILEDFKPDQLNQLICTMNEDKLRELSKSVITEIEVSPNKASDHSRKIKVDKEGKLFYGKRDGSEACKVFPYGDCAVYAEIVLSSLDSDTGLTECLITDTSNNCRFSWKSNYSVEIEGFSSVRMTFQVKAGIVSTLNIYDGRKLALTDVPSAGSARLEPPFTFDADSDHHEQLRFDDESGRTPDPNMSQLSASSPKDETQSENNSPIQSDQEEFPDDYVHEEEVVGTDGICAGPVPPFSLKDILDKSLQNSSENSLDQEFHAAQMLLMNSPERREDENPPVQVAGQDQSLKVQVSKRPATEEYRKQPPLVKRQKTSELDNTTDAEEVGDDVGDEEFVSEEVDISLKELKKVECRGRLMRDYEYTKLVEMKRIRLLDLFKQNKSTMPVVFTSDSTMERFVLIEGNHRTTVLKWTKEEEVPDGVVRVRLVYIVDLFNRLWDLAKGLPSDFQSLKDEEEYELPRIDPRLTKYVLKYHADTTILQMSKFTELDETLFLCSAMETITPKKDRIKMKQDAAMRNRHYDMLVSQGLLKPRTSNGAEMLGFLTFFMRQNTRSWFLQLIEQGKVPRARKLPSLIQKASTKDDGATAKVLEQFAKKGNLPVLEQKINILAAGKSLKSLKESGPKKNSVASNLFDGLNVNFVQSVEDVPTKARCIFVHNVDATVLLALLLKECSVLLVQPSEKVLIPAEYPSKRGVVSGKIFGQNGFNHFVVMGSRIVETPDGEMSWSTVNSLVKLFYGSEGDSKTKTISDFTMYSVSANS</sequence>
<gene>
    <name evidence="2" type="ORF">L5515_000002</name>
</gene>
<evidence type="ECO:0000313" key="2">
    <source>
        <dbReference type="EMBL" id="UMM10053.1"/>
    </source>
</evidence>
<feature type="compositionally biased region" description="Acidic residues" evidence="1">
    <location>
        <begin position="517"/>
        <end position="526"/>
    </location>
</feature>
<reference evidence="2 3" key="1">
    <citation type="submission" date="2022-04" db="EMBL/GenBank/DDBJ databases">
        <title>Chromosome-level reference genomes for two strains of Caenorhabditis briggsae: an improved platform for comparative genomics.</title>
        <authorList>
            <person name="Stevens L."/>
            <person name="Andersen E."/>
        </authorList>
    </citation>
    <scope>NUCLEOTIDE SEQUENCE [LARGE SCALE GENOMIC DNA]</scope>
    <source>
        <strain evidence="2">VX34</strain>
        <tissue evidence="2">Whole-organism</tissue>
    </source>
</reference>
<keyword evidence="3" id="KW-1185">Reference proteome</keyword>
<evidence type="ECO:0000256" key="1">
    <source>
        <dbReference type="SAM" id="MobiDB-lite"/>
    </source>
</evidence>
<feature type="region of interest" description="Disordered" evidence="1">
    <location>
        <begin position="485"/>
        <end position="526"/>
    </location>
</feature>
<name>A0AAE9J183_CAEBR</name>
<protein>
    <submittedName>
        <fullName evidence="2">Uncharacterized protein</fullName>
    </submittedName>
</protein>
<feature type="compositionally biased region" description="Polar residues" evidence="1">
    <location>
        <begin position="382"/>
        <end position="391"/>
    </location>
</feature>
<evidence type="ECO:0000313" key="3">
    <source>
        <dbReference type="Proteomes" id="UP000829354"/>
    </source>
</evidence>
<feature type="compositionally biased region" description="Basic and acidic residues" evidence="1">
    <location>
        <begin position="363"/>
        <end position="378"/>
    </location>
</feature>